<accession>A0A7K1YF33</accession>
<dbReference type="Pfam" id="PF06863">
    <property type="entry name" value="DUF1254"/>
    <property type="match status" value="1"/>
</dbReference>
<feature type="domain" description="DUF1214" evidence="3">
    <location>
        <begin position="378"/>
        <end position="485"/>
    </location>
</feature>
<dbReference type="InterPro" id="IPR010621">
    <property type="entry name" value="DUF1214"/>
</dbReference>
<evidence type="ECO:0000313" key="6">
    <source>
        <dbReference type="Proteomes" id="UP000466586"/>
    </source>
</evidence>
<dbReference type="AlphaFoldDB" id="A0A7K1YF33"/>
<dbReference type="InterPro" id="IPR037050">
    <property type="entry name" value="DUF1254_sf"/>
</dbReference>
<dbReference type="PROSITE" id="PS51257">
    <property type="entry name" value="PROKAR_LIPOPROTEIN"/>
    <property type="match status" value="1"/>
</dbReference>
<dbReference type="Proteomes" id="UP000466586">
    <property type="component" value="Unassembled WGS sequence"/>
</dbReference>
<feature type="compositionally biased region" description="Low complexity" evidence="1">
    <location>
        <begin position="27"/>
        <end position="43"/>
    </location>
</feature>
<evidence type="ECO:0000259" key="4">
    <source>
        <dbReference type="Pfam" id="PF06863"/>
    </source>
</evidence>
<dbReference type="EMBL" id="WVHT01000015">
    <property type="protein sequence ID" value="MXV53217.1"/>
    <property type="molecule type" value="Genomic_DNA"/>
</dbReference>
<evidence type="ECO:0000313" key="5">
    <source>
        <dbReference type="EMBL" id="MXV53217.1"/>
    </source>
</evidence>
<sequence length="502" mass="55921">MKKDLSFLTVAAAVALLAACNQNQNKSVSKTDSTTTVTEVTDTGSAKKDSMPPGPVPNTIMTEAYVKNLAASIYLWAWPMVNVHNRVTLLSAVKEPVYVGGVIPTAPIGRLCLLNDYIKPDQRTIACPNQDVVYGVGPFDTQKEPTVLQVPDFGKRFWVYQVSDQRTDGFAKVGQMYNTKPGFYLVTGKDWNGKIPDGITGVLRCPTRYGLILPRVFQSDDPADKEAVQPLINQINQYPLSEFNGKMKTVVWRNTKKTPPDNSGGGETKWVKPETFFDQLPDIIKEVPPQKGEEAWYAQVNGLLAAIAKNPKLKATARQAVIDADKTLVDPLLQFVNVGYPVKNNWTTQSNGAQFGVDYLTRTACAKANIFVNKPFETKYFYQDLDSSAVRLNGNNKYTVTFAQGQLPAVKGFWSLTMYDKEHFFVPNNLNRYSLGTKNKTLKTNPDGSLTLYVQSTPPSADKMNNWLPAPKEVFSLYVRCYWPDETVVKDEWTPPAVVKVK</sequence>
<evidence type="ECO:0000256" key="1">
    <source>
        <dbReference type="SAM" id="MobiDB-lite"/>
    </source>
</evidence>
<reference evidence="5 6" key="1">
    <citation type="submission" date="2019-11" db="EMBL/GenBank/DDBJ databases">
        <title>Pedobacter sp. HMF7647 Genome sequencing and assembly.</title>
        <authorList>
            <person name="Kang H."/>
            <person name="Kim H."/>
            <person name="Joh K."/>
        </authorList>
    </citation>
    <scope>NUCLEOTIDE SEQUENCE [LARGE SCALE GENOMIC DNA]</scope>
    <source>
        <strain evidence="5 6">HMF7647</strain>
    </source>
</reference>
<evidence type="ECO:0000259" key="3">
    <source>
        <dbReference type="Pfam" id="PF06742"/>
    </source>
</evidence>
<dbReference type="SUPFAM" id="SSF160935">
    <property type="entry name" value="VPA0735-like"/>
    <property type="match status" value="1"/>
</dbReference>
<feature type="signal peptide" evidence="2">
    <location>
        <begin position="1"/>
        <end position="18"/>
    </location>
</feature>
<dbReference type="Gene3D" id="2.60.120.600">
    <property type="entry name" value="Domain of unknown function DUF1214, C-terminal domain"/>
    <property type="match status" value="1"/>
</dbReference>
<dbReference type="Pfam" id="PF06742">
    <property type="entry name" value="DUF1214"/>
    <property type="match status" value="1"/>
</dbReference>
<feature type="region of interest" description="Disordered" evidence="1">
    <location>
        <begin position="27"/>
        <end position="54"/>
    </location>
</feature>
<organism evidence="5 6">
    <name type="scientific">Hufsiella arboris</name>
    <dbReference type="NCBI Taxonomy" id="2695275"/>
    <lineage>
        <taxon>Bacteria</taxon>
        <taxon>Pseudomonadati</taxon>
        <taxon>Bacteroidota</taxon>
        <taxon>Sphingobacteriia</taxon>
        <taxon>Sphingobacteriales</taxon>
        <taxon>Sphingobacteriaceae</taxon>
        <taxon>Hufsiella</taxon>
    </lineage>
</organism>
<name>A0A7K1YF33_9SPHI</name>
<feature type="chain" id="PRO_5029704806" evidence="2">
    <location>
        <begin position="19"/>
        <end position="502"/>
    </location>
</feature>
<evidence type="ECO:0000256" key="2">
    <source>
        <dbReference type="SAM" id="SignalP"/>
    </source>
</evidence>
<dbReference type="PANTHER" id="PTHR36509">
    <property type="entry name" value="BLL3101 PROTEIN"/>
    <property type="match status" value="1"/>
</dbReference>
<comment type="caution">
    <text evidence="5">The sequence shown here is derived from an EMBL/GenBank/DDBJ whole genome shotgun (WGS) entry which is preliminary data.</text>
</comment>
<protein>
    <submittedName>
        <fullName evidence="5">DUF1214 domain-containing protein</fullName>
    </submittedName>
</protein>
<feature type="domain" description="DUF1254" evidence="4">
    <location>
        <begin position="111"/>
        <end position="239"/>
    </location>
</feature>
<dbReference type="PANTHER" id="PTHR36509:SF2">
    <property type="entry name" value="BLL3101 PROTEIN"/>
    <property type="match status" value="1"/>
</dbReference>
<dbReference type="InterPro" id="IPR037049">
    <property type="entry name" value="DUF1214_C_sf"/>
</dbReference>
<dbReference type="InterPro" id="IPR010679">
    <property type="entry name" value="DUF1254"/>
</dbReference>
<proteinExistence type="predicted"/>
<keyword evidence="2" id="KW-0732">Signal</keyword>
<dbReference type="Gene3D" id="2.60.40.1610">
    <property type="entry name" value="Domain of unknown function DUF1254"/>
    <property type="match status" value="1"/>
</dbReference>
<keyword evidence="6" id="KW-1185">Reference proteome</keyword>
<gene>
    <name evidence="5" type="ORF">GS399_19805</name>
</gene>
<dbReference type="RefSeq" id="WP_160846392.1">
    <property type="nucleotide sequence ID" value="NZ_WVHT01000015.1"/>
</dbReference>